<dbReference type="AlphaFoldDB" id="A0A1Y4LYQ4"/>
<dbReference type="RefSeq" id="WP_087158167.1">
    <property type="nucleotide sequence ID" value="NZ_NFKM01000002.1"/>
</dbReference>
<protein>
    <recommendedName>
        <fullName evidence="1">Winged helix-turn-helix domain-containing protein</fullName>
    </recommendedName>
</protein>
<keyword evidence="3" id="KW-1185">Reference proteome</keyword>
<sequence>MKGKPSQCDLLLQHLKEHGSITGAEAFEKLGIYRLSARIADLRAEGYVIETQYKHKKNSKGEDVHYGEYILHS</sequence>
<evidence type="ECO:0000313" key="3">
    <source>
        <dbReference type="Proteomes" id="UP000195447"/>
    </source>
</evidence>
<proteinExistence type="predicted"/>
<comment type="caution">
    <text evidence="2">The sequence shown here is derived from an EMBL/GenBank/DDBJ whole genome shotgun (WGS) entry which is preliminary data.</text>
</comment>
<evidence type="ECO:0000313" key="2">
    <source>
        <dbReference type="EMBL" id="OUP61725.1"/>
    </source>
</evidence>
<dbReference type="Pfam" id="PF14090">
    <property type="entry name" value="HTH_39"/>
    <property type="match status" value="1"/>
</dbReference>
<accession>A0A1Y4LYQ4</accession>
<dbReference type="Proteomes" id="UP000195447">
    <property type="component" value="Unassembled WGS sequence"/>
</dbReference>
<dbReference type="EMBL" id="NFKM01000002">
    <property type="protein sequence ID" value="OUP61725.1"/>
    <property type="molecule type" value="Genomic_DNA"/>
</dbReference>
<name>A0A1Y4LYQ4_9FIRM</name>
<evidence type="ECO:0000259" key="1">
    <source>
        <dbReference type="Pfam" id="PF14090"/>
    </source>
</evidence>
<organism evidence="2 3">
    <name type="scientific">Faecalitalea cylindroides</name>
    <dbReference type="NCBI Taxonomy" id="39483"/>
    <lineage>
        <taxon>Bacteria</taxon>
        <taxon>Bacillati</taxon>
        <taxon>Bacillota</taxon>
        <taxon>Erysipelotrichia</taxon>
        <taxon>Erysipelotrichales</taxon>
        <taxon>Erysipelotrichaceae</taxon>
        <taxon>Faecalitalea</taxon>
    </lineage>
</organism>
<gene>
    <name evidence="2" type="ORF">B5F14_01845</name>
</gene>
<feature type="domain" description="Winged helix-turn-helix" evidence="1">
    <location>
        <begin position="6"/>
        <end position="72"/>
    </location>
</feature>
<reference evidence="3" key="1">
    <citation type="submission" date="2017-04" db="EMBL/GenBank/DDBJ databases">
        <title>Function of individual gut microbiota members based on whole genome sequencing of pure cultures obtained from chicken caecum.</title>
        <authorList>
            <person name="Medvecky M."/>
            <person name="Cejkova D."/>
            <person name="Polansky O."/>
            <person name="Karasova D."/>
            <person name="Kubasova T."/>
            <person name="Cizek A."/>
            <person name="Rychlik I."/>
        </authorList>
    </citation>
    <scope>NUCLEOTIDE SEQUENCE [LARGE SCALE GENOMIC DNA]</scope>
    <source>
        <strain evidence="3">An178</strain>
    </source>
</reference>
<dbReference type="InterPro" id="IPR055245">
    <property type="entry name" value="HTH_proteobacteria"/>
</dbReference>